<feature type="compositionally biased region" description="Low complexity" evidence="1">
    <location>
        <begin position="82"/>
        <end position="99"/>
    </location>
</feature>
<comment type="caution">
    <text evidence="2">The sequence shown here is derived from an EMBL/GenBank/DDBJ whole genome shotgun (WGS) entry which is preliminary data.</text>
</comment>
<organism evidence="2 3">
    <name type="scientific">Peronospora matthiolae</name>
    <dbReference type="NCBI Taxonomy" id="2874970"/>
    <lineage>
        <taxon>Eukaryota</taxon>
        <taxon>Sar</taxon>
        <taxon>Stramenopiles</taxon>
        <taxon>Oomycota</taxon>
        <taxon>Peronosporomycetes</taxon>
        <taxon>Peronosporales</taxon>
        <taxon>Peronosporaceae</taxon>
        <taxon>Peronospora</taxon>
    </lineage>
</organism>
<evidence type="ECO:0000313" key="3">
    <source>
        <dbReference type="Proteomes" id="UP001162060"/>
    </source>
</evidence>
<feature type="compositionally biased region" description="Polar residues" evidence="1">
    <location>
        <begin position="71"/>
        <end position="81"/>
    </location>
</feature>
<sequence length="433" mass="47913">MKFTLPEDAFPALVLSPVQKEAFIREAQAVVHDTLVANEAFLAEGSKFPTTKWRLVRRKDGLSVYRERRTAANSRAPGQQKSTHLPSPSSQSSSWTTASDVSSFSSDDANASLMELPAMVLHGTVDGSLDECMFGAFAPTNEAWRWRSSHIGDRLDDSRILATIRLPTHDDPFQFLGIKWFAKENPAILSRLMQQRDYLVIEATGLTRDSAGEKVGYYLMHSISLSDVPELTELGIIRAKLSMCFIDRQKGTGKVEKYCRTFSEPGGRIPGRLAAAVGAEAIISASRIVDYAVVKKLTWFIKEKRQLQRERHQKTGSSRPKQCATCYKTFSTFASTAFCHICHHAMCTKCSVTKKMTIDVSSTGAVKQCALQFCIKCIMEAKEKSVWEMALSEVETASEISSISRSASAGFFVIETFSSTNSDGAHMIDPLSN</sequence>
<accession>A0AAV1TIS1</accession>
<evidence type="ECO:0000313" key="2">
    <source>
        <dbReference type="EMBL" id="CAK7922222.1"/>
    </source>
</evidence>
<gene>
    <name evidence="2" type="ORF">PM001_LOCUS7519</name>
</gene>
<dbReference type="EMBL" id="CAKLBY020000065">
    <property type="protein sequence ID" value="CAK7922222.1"/>
    <property type="molecule type" value="Genomic_DNA"/>
</dbReference>
<dbReference type="InterPro" id="IPR023393">
    <property type="entry name" value="START-like_dom_sf"/>
</dbReference>
<dbReference type="AlphaFoldDB" id="A0AAV1TIS1"/>
<dbReference type="PANTHER" id="PTHR13510:SF44">
    <property type="entry name" value="RABENOSYN-5"/>
    <property type="match status" value="1"/>
</dbReference>
<reference evidence="2" key="1">
    <citation type="submission" date="2024-01" db="EMBL/GenBank/DDBJ databases">
        <authorList>
            <person name="Webb A."/>
        </authorList>
    </citation>
    <scope>NUCLEOTIDE SEQUENCE</scope>
    <source>
        <strain evidence="2">Pm1</strain>
    </source>
</reference>
<feature type="region of interest" description="Disordered" evidence="1">
    <location>
        <begin position="69"/>
        <end position="99"/>
    </location>
</feature>
<dbReference type="SUPFAM" id="SSF57903">
    <property type="entry name" value="FYVE/PHD zinc finger"/>
    <property type="match status" value="1"/>
</dbReference>
<dbReference type="CDD" id="cd00065">
    <property type="entry name" value="FYVE_like_SF"/>
    <property type="match status" value="1"/>
</dbReference>
<protein>
    <recommendedName>
        <fullName evidence="4">FYVE-type domain-containing protein</fullName>
    </recommendedName>
</protein>
<dbReference type="Gene3D" id="3.30.530.20">
    <property type="match status" value="1"/>
</dbReference>
<dbReference type="Proteomes" id="UP001162060">
    <property type="component" value="Unassembled WGS sequence"/>
</dbReference>
<dbReference type="PANTHER" id="PTHR13510">
    <property type="entry name" value="FYVE-FINGER-CONTAINING RAB5 EFFECTOR PROTEIN RABENOSYN-5-RELATED"/>
    <property type="match status" value="1"/>
</dbReference>
<name>A0AAV1TIS1_9STRA</name>
<dbReference type="InterPro" id="IPR011011">
    <property type="entry name" value="Znf_FYVE_PHD"/>
</dbReference>
<evidence type="ECO:0008006" key="4">
    <source>
        <dbReference type="Google" id="ProtNLM"/>
    </source>
</evidence>
<dbReference type="InterPro" id="IPR052727">
    <property type="entry name" value="Rab4/Rab5_effector"/>
</dbReference>
<evidence type="ECO:0000256" key="1">
    <source>
        <dbReference type="SAM" id="MobiDB-lite"/>
    </source>
</evidence>
<proteinExistence type="predicted"/>